<dbReference type="KEGG" id="ami:Amir_1037"/>
<dbReference type="RefSeq" id="WP_012783655.1">
    <property type="nucleotide sequence ID" value="NC_013093.1"/>
</dbReference>
<comment type="similarity">
    <text evidence="1">Belongs to the LytR/CpsA/Psr (LCP) family.</text>
</comment>
<dbReference type="AlphaFoldDB" id="C6WNS4"/>
<feature type="compositionally biased region" description="Basic and acidic residues" evidence="2">
    <location>
        <begin position="136"/>
        <end position="145"/>
    </location>
</feature>
<accession>C6WNS4</accession>
<evidence type="ECO:0000256" key="2">
    <source>
        <dbReference type="SAM" id="MobiDB-lite"/>
    </source>
</evidence>
<protein>
    <submittedName>
        <fullName evidence="5">Cell envelope-related transcriptional attenuator</fullName>
    </submittedName>
</protein>
<dbReference type="eggNOG" id="COG1316">
    <property type="taxonomic scope" value="Bacteria"/>
</dbReference>
<dbReference type="Gene3D" id="3.40.630.190">
    <property type="entry name" value="LCP protein"/>
    <property type="match status" value="1"/>
</dbReference>
<dbReference type="Proteomes" id="UP000002213">
    <property type="component" value="Chromosome"/>
</dbReference>
<dbReference type="InterPro" id="IPR004474">
    <property type="entry name" value="LytR_CpsA_psr"/>
</dbReference>
<dbReference type="InterPro" id="IPR027381">
    <property type="entry name" value="LytR/CpsA/Psr_C"/>
</dbReference>
<dbReference type="PANTHER" id="PTHR33392:SF6">
    <property type="entry name" value="POLYISOPRENYL-TEICHOIC ACID--PEPTIDOGLYCAN TEICHOIC ACID TRANSFERASE TAGU"/>
    <property type="match status" value="1"/>
</dbReference>
<dbReference type="InterPro" id="IPR050922">
    <property type="entry name" value="LytR/CpsA/Psr_CW_biosynth"/>
</dbReference>
<feature type="domain" description="LytR/CpsA/Psr regulator C-terminal" evidence="4">
    <location>
        <begin position="603"/>
        <end position="688"/>
    </location>
</feature>
<feature type="compositionally biased region" description="Basic and acidic residues" evidence="2">
    <location>
        <begin position="64"/>
        <end position="73"/>
    </location>
</feature>
<feature type="region of interest" description="Disordered" evidence="2">
    <location>
        <begin position="1"/>
        <end position="247"/>
    </location>
</feature>
<feature type="compositionally biased region" description="Pro residues" evidence="2">
    <location>
        <begin position="219"/>
        <end position="245"/>
    </location>
</feature>
<dbReference type="NCBIfam" id="TIGR00350">
    <property type="entry name" value="lytR_cpsA_psr"/>
    <property type="match status" value="1"/>
</dbReference>
<proteinExistence type="inferred from homology"/>
<name>C6WNS4_ACTMD</name>
<sequence>MDNRPPRQGDPDGFGRRPVPPRDPSARRAPAGGDRLPPRRGPVEGERGGRQTPPEGGRPLPEGARSRPPEGARSRPPIRNVAPPTERTAPVRADRGRDEPPRAGRLDDQRGRPPRSERREANGHAPTERTTPARAMRSERARNEGLTDGPALNRARDEAMERRRAARAARAAEAEELSRPRSGARPGEEDRPVRPERRGRVVKGVVVDAGEDAAEDGPPRSPRPRTVPPRPAPRQRPTQSSPPPSRVRLAGRTALALVSTAVLLATGYGYKNLNALTDNIATTDVISADAGGEKPQDGSIDILMVGMDSRTDSKGNPLPQEILNELQAGGSEDGGLNTDTLILLHIPNDSGKAVAVSFPRDSYVDIPGGYGKHKINSAYGYGKNAALEELEGAGESGTALELKARQAGSKSLISTIENLSGVKIDHYAEVNLVGFYEITKAVGGVDVCLNNAVQDDLSGADFKKGPQTIQGREALSFVRQRYGLLRGDLDRVVRQQVFMAGLANKVLSAGTLTDPGKLGDLIDALSKSITLDEGWDVLRFATQMKGLTGGSMEFKTIPTGNPELMTDSDGMAVEIIPSQVKKFFKDFAKSEEEKDKATVDPATVTVEVRNASGIPGLASRVLQELVALKFVAGDADNADADQVASAVLYGKGGEAGAQAVADALGDVEIKEDATVAAGTARVVVGSSYDGPGVANLLGQRLLALDGGFRTQQGPQEDQTGAEINAGGIRCVN</sequence>
<dbReference type="Gene3D" id="3.30.70.2390">
    <property type="match status" value="1"/>
</dbReference>
<dbReference type="Pfam" id="PF13399">
    <property type="entry name" value="LytR_C"/>
    <property type="match status" value="1"/>
</dbReference>
<dbReference type="PANTHER" id="PTHR33392">
    <property type="entry name" value="POLYISOPRENYL-TEICHOIC ACID--PEPTIDOGLYCAN TEICHOIC ACID TRANSFERASE TAGU"/>
    <property type="match status" value="1"/>
</dbReference>
<gene>
    <name evidence="5" type="ordered locus">Amir_1037</name>
</gene>
<feature type="compositionally biased region" description="Basic and acidic residues" evidence="2">
    <location>
        <begin position="154"/>
        <end position="163"/>
    </location>
</feature>
<dbReference type="HOGENOM" id="CLU_016455_4_0_11"/>
<feature type="compositionally biased region" description="Basic and acidic residues" evidence="2">
    <location>
        <begin position="1"/>
        <end position="15"/>
    </location>
</feature>
<dbReference type="EMBL" id="CP001630">
    <property type="protein sequence ID" value="ACU34993.1"/>
    <property type="molecule type" value="Genomic_DNA"/>
</dbReference>
<evidence type="ECO:0000259" key="4">
    <source>
        <dbReference type="Pfam" id="PF13399"/>
    </source>
</evidence>
<feature type="domain" description="Cell envelope-related transcriptional attenuator" evidence="3">
    <location>
        <begin position="337"/>
        <end position="507"/>
    </location>
</feature>
<organism evidence="5 6">
    <name type="scientific">Actinosynnema mirum (strain ATCC 29888 / DSM 43827 / JCM 3225 / NBRC 14064 / NCIMB 13271 / NRRL B-12336 / IMRU 3971 / 101)</name>
    <dbReference type="NCBI Taxonomy" id="446462"/>
    <lineage>
        <taxon>Bacteria</taxon>
        <taxon>Bacillati</taxon>
        <taxon>Actinomycetota</taxon>
        <taxon>Actinomycetes</taxon>
        <taxon>Pseudonocardiales</taxon>
        <taxon>Pseudonocardiaceae</taxon>
        <taxon>Actinosynnema</taxon>
    </lineage>
</organism>
<keyword evidence="6" id="KW-1185">Reference proteome</keyword>
<feature type="compositionally biased region" description="Basic and acidic residues" evidence="2">
    <location>
        <begin position="170"/>
        <end position="179"/>
    </location>
</feature>
<dbReference type="Pfam" id="PF03816">
    <property type="entry name" value="LytR_cpsA_psr"/>
    <property type="match status" value="1"/>
</dbReference>
<reference evidence="5 6" key="1">
    <citation type="journal article" date="2009" name="Stand. Genomic Sci.">
        <title>Complete genome sequence of Actinosynnema mirum type strain (101).</title>
        <authorList>
            <person name="Land M."/>
            <person name="Lapidus A."/>
            <person name="Mayilraj S."/>
            <person name="Chen F."/>
            <person name="Copeland A."/>
            <person name="Del Rio T.G."/>
            <person name="Nolan M."/>
            <person name="Lucas S."/>
            <person name="Tice H."/>
            <person name="Cheng J.F."/>
            <person name="Chertkov O."/>
            <person name="Bruce D."/>
            <person name="Goodwin L."/>
            <person name="Pitluck S."/>
            <person name="Rohde M."/>
            <person name="Goker M."/>
            <person name="Pati A."/>
            <person name="Ivanova N."/>
            <person name="Mavromatis K."/>
            <person name="Chen A."/>
            <person name="Palaniappan K."/>
            <person name="Hauser L."/>
            <person name="Chang Y.J."/>
            <person name="Jeffries C.C."/>
            <person name="Brettin T."/>
            <person name="Detter J.C."/>
            <person name="Han C."/>
            <person name="Chain P."/>
            <person name="Tindall B.J."/>
            <person name="Bristow J."/>
            <person name="Eisen J.A."/>
            <person name="Markowitz V."/>
            <person name="Hugenholtz P."/>
            <person name="Kyrpides N.C."/>
            <person name="Klenk H.P."/>
        </authorList>
    </citation>
    <scope>NUCLEOTIDE SEQUENCE [LARGE SCALE GENOMIC DNA]</scope>
    <source>
        <strain evidence="6">ATCC 29888 / DSM 43827 / JCM 3225 / NBRC 14064 / NCIMB 13271 / NRRL B-12336 / IMRU 3971 / 101</strain>
    </source>
</reference>
<evidence type="ECO:0000256" key="1">
    <source>
        <dbReference type="ARBA" id="ARBA00006068"/>
    </source>
</evidence>
<evidence type="ECO:0000313" key="5">
    <source>
        <dbReference type="EMBL" id="ACU34993.1"/>
    </source>
</evidence>
<evidence type="ECO:0000259" key="3">
    <source>
        <dbReference type="Pfam" id="PF03816"/>
    </source>
</evidence>
<feature type="compositionally biased region" description="Basic and acidic residues" evidence="2">
    <location>
        <begin position="186"/>
        <end position="199"/>
    </location>
</feature>
<dbReference type="STRING" id="446462.Amir_1037"/>
<feature type="compositionally biased region" description="Basic and acidic residues" evidence="2">
    <location>
        <begin position="92"/>
        <end position="122"/>
    </location>
</feature>
<evidence type="ECO:0000313" key="6">
    <source>
        <dbReference type="Proteomes" id="UP000002213"/>
    </source>
</evidence>